<dbReference type="RefSeq" id="WP_280764117.1">
    <property type="nucleotide sequence ID" value="NZ_JARXVC010000031.1"/>
</dbReference>
<organism evidence="1 2">
    <name type="scientific">Prescottella agglutinans</name>
    <dbReference type="NCBI Taxonomy" id="1644129"/>
    <lineage>
        <taxon>Bacteria</taxon>
        <taxon>Bacillati</taxon>
        <taxon>Actinomycetota</taxon>
        <taxon>Actinomycetes</taxon>
        <taxon>Mycobacteriales</taxon>
        <taxon>Nocardiaceae</taxon>
        <taxon>Prescottella</taxon>
    </lineage>
</organism>
<evidence type="ECO:0000313" key="1">
    <source>
        <dbReference type="EMBL" id="MDH6284951.1"/>
    </source>
</evidence>
<evidence type="ECO:0008006" key="3">
    <source>
        <dbReference type="Google" id="ProtNLM"/>
    </source>
</evidence>
<name>A0ABT6MKU8_9NOCA</name>
<sequence>MSTADSIVPVVAATLPCGAVPTPGEVADRPRRRFVGTVGREIGNMKVVVRSLRHVESTWGADTKIVLETPDGRRLAWYRKRPTSLRPGDVVTITHAHVKRHRTGGRQAETLITHISLQEKEKLRREQGDCSVIA</sequence>
<reference evidence="1 2" key="1">
    <citation type="submission" date="2023-04" db="EMBL/GenBank/DDBJ databases">
        <title>Forest soil microbial communities from Buena Vista Peninsula, Colon Province, Panama.</title>
        <authorList>
            <person name="Bouskill N."/>
        </authorList>
    </citation>
    <scope>NUCLEOTIDE SEQUENCE [LARGE SCALE GENOMIC DNA]</scope>
    <source>
        <strain evidence="1 2">CFH S0262</strain>
    </source>
</reference>
<gene>
    <name evidence="1" type="ORF">M2280_006215</name>
</gene>
<protein>
    <recommendedName>
        <fullName evidence="3">DUF5666 domain-containing protein</fullName>
    </recommendedName>
</protein>
<dbReference type="EMBL" id="JARXVC010000031">
    <property type="protein sequence ID" value="MDH6284951.1"/>
    <property type="molecule type" value="Genomic_DNA"/>
</dbReference>
<evidence type="ECO:0000313" key="2">
    <source>
        <dbReference type="Proteomes" id="UP001160334"/>
    </source>
</evidence>
<accession>A0ABT6MKU8</accession>
<dbReference type="Proteomes" id="UP001160334">
    <property type="component" value="Unassembled WGS sequence"/>
</dbReference>
<comment type="caution">
    <text evidence="1">The sequence shown here is derived from an EMBL/GenBank/DDBJ whole genome shotgun (WGS) entry which is preliminary data.</text>
</comment>
<keyword evidence="2" id="KW-1185">Reference proteome</keyword>
<proteinExistence type="predicted"/>